<protein>
    <submittedName>
        <fullName evidence="1">Uncharacterized protein</fullName>
    </submittedName>
</protein>
<evidence type="ECO:0000313" key="1">
    <source>
        <dbReference type="EMBL" id="SHK79965.1"/>
    </source>
</evidence>
<accession>A0A1M6VF48</accession>
<evidence type="ECO:0000313" key="2">
    <source>
        <dbReference type="Proteomes" id="UP000184497"/>
    </source>
</evidence>
<sequence length="34" mass="3630">MIGQVEKIDPIGQRGVYNRLITLATVKGASRSSA</sequence>
<gene>
    <name evidence="1" type="ORF">SAMN05216369_3153</name>
</gene>
<reference evidence="2" key="1">
    <citation type="submission" date="2016-11" db="EMBL/GenBank/DDBJ databases">
        <authorList>
            <person name="Varghese N."/>
            <person name="Submissions S."/>
        </authorList>
    </citation>
    <scope>NUCLEOTIDE SEQUENCE [LARGE SCALE GENOMIC DNA]</scope>
    <source>
        <strain evidence="2">CGMCC 1.10835</strain>
    </source>
</reference>
<name>A0A1M6VF48_9GAMM</name>
<dbReference type="EMBL" id="FRAQ01000004">
    <property type="protein sequence ID" value="SHK79965.1"/>
    <property type="molecule type" value="Genomic_DNA"/>
</dbReference>
<organism evidence="1 2">
    <name type="scientific">Marinobacter antarcticus</name>
    <dbReference type="NCBI Taxonomy" id="564117"/>
    <lineage>
        <taxon>Bacteria</taxon>
        <taxon>Pseudomonadati</taxon>
        <taxon>Pseudomonadota</taxon>
        <taxon>Gammaproteobacteria</taxon>
        <taxon>Pseudomonadales</taxon>
        <taxon>Marinobacteraceae</taxon>
        <taxon>Marinobacter</taxon>
    </lineage>
</organism>
<proteinExistence type="predicted"/>
<keyword evidence="2" id="KW-1185">Reference proteome</keyword>
<dbReference type="AlphaFoldDB" id="A0A1M6VF48"/>
<dbReference type="Proteomes" id="UP000184497">
    <property type="component" value="Unassembled WGS sequence"/>
</dbReference>